<dbReference type="Proteomes" id="UP000030401">
    <property type="component" value="Unassembled WGS sequence"/>
</dbReference>
<accession>A0A0A5HQ42</accession>
<reference evidence="1 2" key="1">
    <citation type="submission" date="2013-08" db="EMBL/GenBank/DDBJ databases">
        <authorList>
            <person name="Huang J."/>
            <person name="Wang G."/>
        </authorList>
    </citation>
    <scope>NUCLEOTIDE SEQUENCE [LARGE SCALE GENOMIC DNA]</scope>
    <source>
        <strain evidence="1 2">JSM 072002</strain>
    </source>
</reference>
<proteinExistence type="predicted"/>
<dbReference type="AlphaFoldDB" id="A0A0A5HQ42"/>
<gene>
    <name evidence="1" type="ORF">N784_08010</name>
</gene>
<keyword evidence="2" id="KW-1185">Reference proteome</keyword>
<evidence type="ECO:0000313" key="2">
    <source>
        <dbReference type="Proteomes" id="UP000030401"/>
    </source>
</evidence>
<protein>
    <submittedName>
        <fullName evidence="1">Uncharacterized protein</fullName>
    </submittedName>
</protein>
<dbReference type="eggNOG" id="ENOG50303WK">
    <property type="taxonomic scope" value="Bacteria"/>
</dbReference>
<dbReference type="Pfam" id="PF26149">
    <property type="entry name" value="YuzK"/>
    <property type="match status" value="1"/>
</dbReference>
<dbReference type="InterPro" id="IPR058676">
    <property type="entry name" value="YuzK"/>
</dbReference>
<sequence>MEKAMQQSHGIGYEEYSRCLDQRLKVEQRRHVEFEQSNRIVSEIDRQLHR</sequence>
<organism evidence="1 2">
    <name type="scientific">Pontibacillus litoralis JSM 072002</name>
    <dbReference type="NCBI Taxonomy" id="1385512"/>
    <lineage>
        <taxon>Bacteria</taxon>
        <taxon>Bacillati</taxon>
        <taxon>Bacillota</taxon>
        <taxon>Bacilli</taxon>
        <taxon>Bacillales</taxon>
        <taxon>Bacillaceae</taxon>
        <taxon>Pontibacillus</taxon>
    </lineage>
</organism>
<comment type="caution">
    <text evidence="1">The sequence shown here is derived from an EMBL/GenBank/DDBJ whole genome shotgun (WGS) entry which is preliminary data.</text>
</comment>
<dbReference type="EMBL" id="AVPG01000019">
    <property type="protein sequence ID" value="KGX85742.1"/>
    <property type="molecule type" value="Genomic_DNA"/>
</dbReference>
<name>A0A0A5HQ42_9BACI</name>
<evidence type="ECO:0000313" key="1">
    <source>
        <dbReference type="EMBL" id="KGX85742.1"/>
    </source>
</evidence>